<evidence type="ECO:0000313" key="9">
    <source>
        <dbReference type="EMBL" id="GAA4077772.1"/>
    </source>
</evidence>
<dbReference type="NCBIfam" id="TIGR01220">
    <property type="entry name" value="Pmev_kin_Gr_pos"/>
    <property type="match status" value="1"/>
</dbReference>
<reference evidence="10" key="1">
    <citation type="journal article" date="2019" name="Int. J. Syst. Evol. Microbiol.">
        <title>The Global Catalogue of Microorganisms (GCM) 10K type strain sequencing project: providing services to taxonomists for standard genome sequencing and annotation.</title>
        <authorList>
            <consortium name="The Broad Institute Genomics Platform"/>
            <consortium name="The Broad Institute Genome Sequencing Center for Infectious Disease"/>
            <person name="Wu L."/>
            <person name="Ma J."/>
        </authorList>
    </citation>
    <scope>NUCLEOTIDE SEQUENCE [LARGE SCALE GENOMIC DNA]</scope>
    <source>
        <strain evidence="10">JCM 17250</strain>
    </source>
</reference>
<keyword evidence="6" id="KW-0067">ATP-binding</keyword>
<comment type="caution">
    <text evidence="9">The sequence shown here is derived from an EMBL/GenBank/DDBJ whole genome shotgun (WGS) entry which is preliminary data.</text>
</comment>
<feature type="domain" description="GHMP kinase N-terminal" evidence="7">
    <location>
        <begin position="81"/>
        <end position="173"/>
    </location>
</feature>
<evidence type="ECO:0000256" key="6">
    <source>
        <dbReference type="ARBA" id="ARBA00022840"/>
    </source>
</evidence>
<dbReference type="Gene3D" id="3.30.230.10">
    <property type="match status" value="1"/>
</dbReference>
<dbReference type="EMBL" id="BAABDL010000125">
    <property type="protein sequence ID" value="GAA4077772.1"/>
    <property type="molecule type" value="Genomic_DNA"/>
</dbReference>
<proteinExistence type="predicted"/>
<dbReference type="Pfam" id="PF00288">
    <property type="entry name" value="GHMP_kinases_N"/>
    <property type="match status" value="1"/>
</dbReference>
<dbReference type="InterPro" id="IPR005917">
    <property type="entry name" value="Pmev_kinase_bact"/>
</dbReference>
<dbReference type="Proteomes" id="UP001501734">
    <property type="component" value="Unassembled WGS sequence"/>
</dbReference>
<keyword evidence="10" id="KW-1185">Reference proteome</keyword>
<dbReference type="InterPro" id="IPR006204">
    <property type="entry name" value="GHMP_kinase_N_dom"/>
</dbReference>
<dbReference type="PRINTS" id="PR00959">
    <property type="entry name" value="MEVGALKINASE"/>
</dbReference>
<dbReference type="PANTHER" id="PTHR31814">
    <property type="match status" value="1"/>
</dbReference>
<dbReference type="Pfam" id="PF08544">
    <property type="entry name" value="GHMP_kinases_C"/>
    <property type="match status" value="1"/>
</dbReference>
<dbReference type="InterPro" id="IPR020568">
    <property type="entry name" value="Ribosomal_Su5_D2-typ_SF"/>
</dbReference>
<evidence type="ECO:0000259" key="7">
    <source>
        <dbReference type="Pfam" id="PF00288"/>
    </source>
</evidence>
<evidence type="ECO:0000256" key="4">
    <source>
        <dbReference type="ARBA" id="ARBA00022741"/>
    </source>
</evidence>
<dbReference type="SUPFAM" id="SSF54211">
    <property type="entry name" value="Ribosomal protein S5 domain 2-like"/>
    <property type="match status" value="1"/>
</dbReference>
<dbReference type="InterPro" id="IPR036554">
    <property type="entry name" value="GHMP_kinase_C_sf"/>
</dbReference>
<keyword evidence="4" id="KW-0547">Nucleotide-binding</keyword>
<dbReference type="PANTHER" id="PTHR31814:SF2">
    <property type="entry name" value="PHOSPHOMEVALONATE KINASE"/>
    <property type="match status" value="1"/>
</dbReference>
<gene>
    <name evidence="9" type="ORF">GCM10022410_23020</name>
</gene>
<name>A0ABP7W011_9BACI</name>
<dbReference type="SUPFAM" id="SSF55060">
    <property type="entry name" value="GHMP Kinase, C-terminal domain"/>
    <property type="match status" value="1"/>
</dbReference>
<evidence type="ECO:0000313" key="10">
    <source>
        <dbReference type="Proteomes" id="UP001501734"/>
    </source>
</evidence>
<evidence type="ECO:0000256" key="1">
    <source>
        <dbReference type="ARBA" id="ARBA00005017"/>
    </source>
</evidence>
<dbReference type="InterPro" id="IPR013750">
    <property type="entry name" value="GHMP_kinase_C_dom"/>
</dbReference>
<dbReference type="Gene3D" id="3.30.70.890">
    <property type="entry name" value="GHMP kinase, C-terminal domain"/>
    <property type="match status" value="1"/>
</dbReference>
<accession>A0ABP7W011</accession>
<keyword evidence="3" id="KW-0808">Transferase</keyword>
<sequence length="362" mass="39990">MRDERYTVRAPGKLFIAGEYAITEPDQDSIVVAVDRYLSVEIQTSPFNRLDLPEMNLINMQWNEKFGKAIFKKYHPRLRFIKHILDTFYAYADGHSPVHIKVTSELDSSSGKKYGLGSSAALSVAFLTALLKFSNQHERIADQLTIFKLASIAHFRAQGNGSCADIAASTYGGWLNYRTFDSVWLMEKLNQGCSVKTIVEADWPGLKIIPLKQPDQLHFLVGWTQETARTAPMVAKVHRLKSKQPNLYQQFLQTSQMAVEQMIAGFQSGDSDSLIAGTKANRSALRLLGIEADVPIETQKLSELIDLASPFGGAKTSGAGGGDCGIAFIKSVDEINHVYQLWEDAGIEPLMVTASLVGVEIT</sequence>
<dbReference type="InterPro" id="IPR035102">
    <property type="entry name" value="Phosphomevalonate_kinase"/>
</dbReference>
<evidence type="ECO:0000256" key="3">
    <source>
        <dbReference type="ARBA" id="ARBA00022679"/>
    </source>
</evidence>
<comment type="pathway">
    <text evidence="1">Isoprenoid biosynthesis; isopentenyl diphosphate biosynthesis via mevalonate pathway; isopentenyl diphosphate from (R)-mevalonate: step 2/3.</text>
</comment>
<dbReference type="EC" id="2.7.4.2" evidence="2"/>
<dbReference type="InterPro" id="IPR014721">
    <property type="entry name" value="Ribsml_uS5_D2-typ_fold_subgr"/>
</dbReference>
<dbReference type="RefSeq" id="WP_344913320.1">
    <property type="nucleotide sequence ID" value="NZ_BAABDL010000125.1"/>
</dbReference>
<organism evidence="9 10">
    <name type="scientific">Amphibacillus indicireducens</name>
    <dbReference type="NCBI Taxonomy" id="1076330"/>
    <lineage>
        <taxon>Bacteria</taxon>
        <taxon>Bacillati</taxon>
        <taxon>Bacillota</taxon>
        <taxon>Bacilli</taxon>
        <taxon>Bacillales</taxon>
        <taxon>Bacillaceae</taxon>
        <taxon>Amphibacillus</taxon>
    </lineage>
</organism>
<evidence type="ECO:0000256" key="2">
    <source>
        <dbReference type="ARBA" id="ARBA00012958"/>
    </source>
</evidence>
<keyword evidence="5 9" id="KW-0418">Kinase</keyword>
<dbReference type="GO" id="GO:0016301">
    <property type="term" value="F:kinase activity"/>
    <property type="evidence" value="ECO:0007669"/>
    <property type="project" value="UniProtKB-KW"/>
</dbReference>
<feature type="domain" description="GHMP kinase C-terminal" evidence="8">
    <location>
        <begin position="281"/>
        <end position="340"/>
    </location>
</feature>
<evidence type="ECO:0000256" key="5">
    <source>
        <dbReference type="ARBA" id="ARBA00022777"/>
    </source>
</evidence>
<protein>
    <recommendedName>
        <fullName evidence="2">phosphomevalonate kinase</fullName>
        <ecNumber evidence="2">2.7.4.2</ecNumber>
    </recommendedName>
</protein>
<evidence type="ECO:0000259" key="8">
    <source>
        <dbReference type="Pfam" id="PF08544"/>
    </source>
</evidence>